<evidence type="ECO:0000256" key="2">
    <source>
        <dbReference type="ARBA" id="ARBA00004496"/>
    </source>
</evidence>
<comment type="function">
    <text evidence="13">Serine/threonine-protein kinase. Involved in the specific phosphorylation of microtubule-associated proteins for MAP2 and MAP4. Phosphorylates the microtubule-associated protein MAPT/TAU. Phosphorylates CDC25C on 'Ser-216'. Regulates localization and activity of some histone deacetylases by mediating phosphorylation of HDAC7, promoting subsequent interaction between HDAC7 and 14-3-3 and export from the nucleus. Regulates localization and activity of MITF by mediating its phosphorylation, promoting subsequent interaction between MITF and 14-3-3 and retention in the cytosol. Negatively regulates the Hippo signaling pathway and antagonizes the phosphorylation of LATS1. Cooperates with DLG5 to inhibit the kinase activity of STK3/MST2 toward LATS1. Phosphorylates PKP2 and KSR1.</text>
</comment>
<evidence type="ECO:0000259" key="18">
    <source>
        <dbReference type="PROSITE" id="PS50011"/>
    </source>
</evidence>
<protein>
    <recommendedName>
        <fullName evidence="15">MAP/microtubule affinity-regulating kinase 3</fullName>
        <ecNumber evidence="4">2.7.11.1</ecNumber>
    </recommendedName>
</protein>
<evidence type="ECO:0000256" key="6">
    <source>
        <dbReference type="ARBA" id="ARBA00022527"/>
    </source>
</evidence>
<comment type="similarity">
    <text evidence="3">Belongs to the protein kinase superfamily. CAMK Ser/Thr protein kinase family. SNF1 subfamily.</text>
</comment>
<evidence type="ECO:0000256" key="16">
    <source>
        <dbReference type="PROSITE-ProRule" id="PRU10141"/>
    </source>
</evidence>
<keyword evidence="10 16" id="KW-0067">ATP-binding</keyword>
<dbReference type="Gene3D" id="1.10.510.10">
    <property type="entry name" value="Transferase(Phosphotransferase) domain 1"/>
    <property type="match status" value="1"/>
</dbReference>
<keyword evidence="21" id="KW-1185">Reference proteome</keyword>
<dbReference type="Proteomes" id="UP001187315">
    <property type="component" value="Unassembled WGS sequence"/>
</dbReference>
<dbReference type="PANTHER" id="PTHR24346:SF28">
    <property type="entry name" value="MAP_MICROTUBULE AFFINITY-REGULATING KINASE 4"/>
    <property type="match status" value="1"/>
</dbReference>
<evidence type="ECO:0000256" key="17">
    <source>
        <dbReference type="SAM" id="MobiDB-lite"/>
    </source>
</evidence>
<dbReference type="PROSITE" id="PS00108">
    <property type="entry name" value="PROTEIN_KINASE_ST"/>
    <property type="match status" value="1"/>
</dbReference>
<keyword evidence="9" id="KW-0418">Kinase</keyword>
<dbReference type="EMBL" id="JAVHJS010000025">
    <property type="protein sequence ID" value="KAK2816650.1"/>
    <property type="molecule type" value="Genomic_DNA"/>
</dbReference>
<name>A0AA88IMD7_TACVA</name>
<dbReference type="GO" id="GO:0000226">
    <property type="term" value="P:microtubule cytoskeleton organization"/>
    <property type="evidence" value="ECO:0007669"/>
    <property type="project" value="TreeGrafter"/>
</dbReference>
<keyword evidence="8 16" id="KW-0547">Nucleotide-binding</keyword>
<reference evidence="20" key="1">
    <citation type="submission" date="2023-08" db="EMBL/GenBank/DDBJ databases">
        <title>Pelteobagrus vachellii genome.</title>
        <authorList>
            <person name="Liu H."/>
        </authorList>
    </citation>
    <scope>NUCLEOTIDE SEQUENCE</scope>
    <source>
        <strain evidence="20">PRFRI_2022a</strain>
        <tissue evidence="20">Muscle</tissue>
    </source>
</reference>
<dbReference type="Gene3D" id="3.30.200.20">
    <property type="entry name" value="Phosphorylase Kinase, domain 1"/>
    <property type="match status" value="1"/>
</dbReference>
<evidence type="ECO:0000259" key="19">
    <source>
        <dbReference type="PROSITE" id="PS50030"/>
    </source>
</evidence>
<evidence type="ECO:0000256" key="14">
    <source>
        <dbReference type="ARBA" id="ARBA00063680"/>
    </source>
</evidence>
<evidence type="ECO:0000256" key="5">
    <source>
        <dbReference type="ARBA" id="ARBA00022490"/>
    </source>
</evidence>
<evidence type="ECO:0000256" key="1">
    <source>
        <dbReference type="ARBA" id="ARBA00004279"/>
    </source>
</evidence>
<proteinExistence type="inferred from homology"/>
<dbReference type="GO" id="GO:0050321">
    <property type="term" value="F:tau-protein kinase activity"/>
    <property type="evidence" value="ECO:0007669"/>
    <property type="project" value="TreeGrafter"/>
</dbReference>
<feature type="compositionally biased region" description="Polar residues" evidence="17">
    <location>
        <begin position="478"/>
        <end position="487"/>
    </location>
</feature>
<evidence type="ECO:0000256" key="12">
    <source>
        <dbReference type="ARBA" id="ARBA00048679"/>
    </source>
</evidence>
<dbReference type="Gene3D" id="1.10.8.10">
    <property type="entry name" value="DNA helicase RuvA subunit, C-terminal domain"/>
    <property type="match status" value="1"/>
</dbReference>
<comment type="catalytic activity">
    <reaction evidence="12">
        <text>L-seryl-[protein] + ATP = O-phospho-L-seryl-[protein] + ADP + H(+)</text>
        <dbReference type="Rhea" id="RHEA:17989"/>
        <dbReference type="Rhea" id="RHEA-COMP:9863"/>
        <dbReference type="Rhea" id="RHEA-COMP:11604"/>
        <dbReference type="ChEBI" id="CHEBI:15378"/>
        <dbReference type="ChEBI" id="CHEBI:29999"/>
        <dbReference type="ChEBI" id="CHEBI:30616"/>
        <dbReference type="ChEBI" id="CHEBI:83421"/>
        <dbReference type="ChEBI" id="CHEBI:456216"/>
        <dbReference type="EC" id="2.7.11.1"/>
    </reaction>
</comment>
<dbReference type="SUPFAM" id="SSF103243">
    <property type="entry name" value="KA1-like"/>
    <property type="match status" value="1"/>
</dbReference>
<dbReference type="GO" id="GO:0005524">
    <property type="term" value="F:ATP binding"/>
    <property type="evidence" value="ECO:0007669"/>
    <property type="project" value="UniProtKB-UniRule"/>
</dbReference>
<feature type="compositionally biased region" description="Polar residues" evidence="17">
    <location>
        <begin position="499"/>
        <end position="517"/>
    </location>
</feature>
<dbReference type="FunFam" id="1.10.510.10:FF:001032">
    <property type="entry name" value="KP78b, isoform A"/>
    <property type="match status" value="1"/>
</dbReference>
<dbReference type="Pfam" id="PF00069">
    <property type="entry name" value="Pkinase"/>
    <property type="match status" value="1"/>
</dbReference>
<dbReference type="InterPro" id="IPR028375">
    <property type="entry name" value="KA1/Ssp2_C"/>
</dbReference>
<comment type="subunit">
    <text evidence="14">Interacts with MAPT/TAU. Interacts with DLG5 (via coiled-coil domain). Interacts with STK3/MST2 and STK4/MST1 in the presence of DLG5. Interacts with YWHAB, YWHAG, YWHAQ and YWHAZ. Interacts with PKP2 (via N-terminus). Interacts with CDC25C. Interacts with KSR1.</text>
</comment>
<dbReference type="SUPFAM" id="SSF56112">
    <property type="entry name" value="Protein kinase-like (PK-like)"/>
    <property type="match status" value="1"/>
</dbReference>
<dbReference type="InterPro" id="IPR011009">
    <property type="entry name" value="Kinase-like_dom_sf"/>
</dbReference>
<dbReference type="SMART" id="SM00165">
    <property type="entry name" value="UBA"/>
    <property type="match status" value="1"/>
</dbReference>
<dbReference type="Pfam" id="PF00627">
    <property type="entry name" value="UBA"/>
    <property type="match status" value="1"/>
</dbReference>
<evidence type="ECO:0000256" key="15">
    <source>
        <dbReference type="ARBA" id="ARBA00071529"/>
    </source>
</evidence>
<feature type="compositionally biased region" description="Basic and acidic residues" evidence="17">
    <location>
        <begin position="449"/>
        <end position="458"/>
    </location>
</feature>
<feature type="region of interest" description="Disordered" evidence="17">
    <location>
        <begin position="1"/>
        <end position="44"/>
    </location>
</feature>
<organism evidence="20 21">
    <name type="scientific">Tachysurus vachellii</name>
    <name type="common">Darkbarbel catfish</name>
    <name type="synonym">Pelteobagrus vachellii</name>
    <dbReference type="NCBI Taxonomy" id="175792"/>
    <lineage>
        <taxon>Eukaryota</taxon>
        <taxon>Metazoa</taxon>
        <taxon>Chordata</taxon>
        <taxon>Craniata</taxon>
        <taxon>Vertebrata</taxon>
        <taxon>Euteleostomi</taxon>
        <taxon>Actinopterygii</taxon>
        <taxon>Neopterygii</taxon>
        <taxon>Teleostei</taxon>
        <taxon>Ostariophysi</taxon>
        <taxon>Siluriformes</taxon>
        <taxon>Bagridae</taxon>
        <taxon>Tachysurus</taxon>
    </lineage>
</organism>
<dbReference type="GO" id="GO:0035556">
    <property type="term" value="P:intracellular signal transduction"/>
    <property type="evidence" value="ECO:0007669"/>
    <property type="project" value="TreeGrafter"/>
</dbReference>
<dbReference type="FunFam" id="3.30.200.20:FF:000003">
    <property type="entry name" value="Non-specific serine/threonine protein kinase"/>
    <property type="match status" value="1"/>
</dbReference>
<evidence type="ECO:0000256" key="10">
    <source>
        <dbReference type="ARBA" id="ARBA00022840"/>
    </source>
</evidence>
<sequence>MSSRSALPSATDRSSDHHASLAASRSEKGTSVSSRSLGVRCRNSMPSCPDDPHIGNYRLLKTIGKGNFAKVKLARHVLTGREVAIKIIDKTQLNPTSLQKLFREVRIMKALRHPNIVQLFEVIETEKTLYLVMEYASGGEVFDYLVSHGRMKEVEARAKFRQIVSAVHYCHLKNIVHRDLKAENLLLDADSNIKIADFGFSNEFTLGNKLDTFCGSPPYAAPELFQGKKYDGPEVDIWSLGVILYTLVSGSLPFDGQNLKELRERVLRGKYRVPFYMSTDCEEILRRFLVLNPSKRCTLEQVMKDKWMNTGYEGDELKPHTEPVEDYSDAARIEVMVGMGFTTEDIKDALLNQKYNEVTATYLLLGLKTEDGAESRVSGSMTLPRVRPSPITNGTNKHSATTAASSSSSSSHSKTQRSASTYHRQRRHSDFCGPSMPVMHPKRSPTGGADRELRESRMPPRKASCSVMGSRSLPPSSPMVSTANNPNKAEIPERRKDMTATTNNIPGSTMTRRNTYVCTDRPSTDRQSLLQNGKENSSLSHRLPPASPSTLSISGAGASSSSSSADRCRLTRGSTIRSTFHGGQIRERVPSAYGPPPTSPTLSHDATLPAHGRSRATANLFSKITSKLTRRVANEPERVGRSTLSGCHLFGNQKEAEPWLGGGGWDVKPRPPYSPAGLALAVRDAARGCGCSHEPPGSKVTFQGEVCHLSVHHARLWESPLAFTHIASRIYKGVEL</sequence>
<dbReference type="InterPro" id="IPR049508">
    <property type="entry name" value="MARK1-4_cat"/>
</dbReference>
<dbReference type="InterPro" id="IPR015940">
    <property type="entry name" value="UBA"/>
</dbReference>
<evidence type="ECO:0000313" key="21">
    <source>
        <dbReference type="Proteomes" id="UP001187315"/>
    </source>
</evidence>
<dbReference type="GO" id="GO:0005737">
    <property type="term" value="C:cytoplasm"/>
    <property type="evidence" value="ECO:0007669"/>
    <property type="project" value="UniProtKB-SubCell"/>
</dbReference>
<dbReference type="SMART" id="SM00220">
    <property type="entry name" value="S_TKc"/>
    <property type="match status" value="1"/>
</dbReference>
<evidence type="ECO:0000256" key="8">
    <source>
        <dbReference type="ARBA" id="ARBA00022741"/>
    </source>
</evidence>
<evidence type="ECO:0000256" key="13">
    <source>
        <dbReference type="ARBA" id="ARBA00054424"/>
    </source>
</evidence>
<feature type="binding site" evidence="16">
    <location>
        <position position="86"/>
    </location>
    <ligand>
        <name>ATP</name>
        <dbReference type="ChEBI" id="CHEBI:30616"/>
    </ligand>
</feature>
<comment type="subcellular location">
    <subcellularLocation>
        <location evidence="1">Cell projection</location>
        <location evidence="1">Dendrite</location>
    </subcellularLocation>
    <subcellularLocation>
        <location evidence="2">Cytoplasm</location>
    </subcellularLocation>
</comment>
<dbReference type="InterPro" id="IPR017441">
    <property type="entry name" value="Protein_kinase_ATP_BS"/>
</dbReference>
<feature type="compositionally biased region" description="Low complexity" evidence="17">
    <location>
        <begin position="552"/>
        <end position="565"/>
    </location>
</feature>
<dbReference type="CDD" id="cd14072">
    <property type="entry name" value="STKc_MARK"/>
    <property type="match status" value="1"/>
</dbReference>
<keyword evidence="7" id="KW-0808">Transferase</keyword>
<evidence type="ECO:0000256" key="7">
    <source>
        <dbReference type="ARBA" id="ARBA00022679"/>
    </source>
</evidence>
<dbReference type="InterPro" id="IPR008271">
    <property type="entry name" value="Ser/Thr_kinase_AS"/>
</dbReference>
<evidence type="ECO:0000313" key="20">
    <source>
        <dbReference type="EMBL" id="KAK2816650.1"/>
    </source>
</evidence>
<evidence type="ECO:0000256" key="4">
    <source>
        <dbReference type="ARBA" id="ARBA00012513"/>
    </source>
</evidence>
<dbReference type="FunFam" id="1.10.8.10:FF:000005">
    <property type="entry name" value="Non-specific serine/threonine protein kinase"/>
    <property type="match status" value="1"/>
</dbReference>
<dbReference type="PANTHER" id="PTHR24346">
    <property type="entry name" value="MAP/MICROTUBULE AFFINITY-REGULATING KINASE"/>
    <property type="match status" value="1"/>
</dbReference>
<dbReference type="InterPro" id="IPR000719">
    <property type="entry name" value="Prot_kinase_dom"/>
</dbReference>
<accession>A0AA88IMD7</accession>
<dbReference type="GO" id="GO:0030425">
    <property type="term" value="C:dendrite"/>
    <property type="evidence" value="ECO:0007669"/>
    <property type="project" value="UniProtKB-SubCell"/>
</dbReference>
<evidence type="ECO:0000256" key="9">
    <source>
        <dbReference type="ARBA" id="ARBA00022777"/>
    </source>
</evidence>
<keyword evidence="5" id="KW-0963">Cytoplasm</keyword>
<evidence type="ECO:0000256" key="3">
    <source>
        <dbReference type="ARBA" id="ARBA00006234"/>
    </source>
</evidence>
<comment type="catalytic activity">
    <reaction evidence="11">
        <text>L-threonyl-[protein] + ATP = O-phospho-L-threonyl-[protein] + ADP + H(+)</text>
        <dbReference type="Rhea" id="RHEA:46608"/>
        <dbReference type="Rhea" id="RHEA-COMP:11060"/>
        <dbReference type="Rhea" id="RHEA-COMP:11605"/>
        <dbReference type="ChEBI" id="CHEBI:15378"/>
        <dbReference type="ChEBI" id="CHEBI:30013"/>
        <dbReference type="ChEBI" id="CHEBI:30616"/>
        <dbReference type="ChEBI" id="CHEBI:61977"/>
        <dbReference type="ChEBI" id="CHEBI:456216"/>
        <dbReference type="EC" id="2.7.11.1"/>
    </reaction>
</comment>
<dbReference type="EC" id="2.7.11.1" evidence="4"/>
<dbReference type="AlphaFoldDB" id="A0AA88IMD7"/>
<feature type="compositionally biased region" description="Polar residues" evidence="17">
    <location>
        <begin position="525"/>
        <end position="540"/>
    </location>
</feature>
<feature type="compositionally biased region" description="Polar residues" evidence="17">
    <location>
        <begin position="1"/>
        <end position="12"/>
    </location>
</feature>
<gene>
    <name evidence="20" type="ORF">Q7C36_022921</name>
</gene>
<evidence type="ECO:0000256" key="11">
    <source>
        <dbReference type="ARBA" id="ARBA00047899"/>
    </source>
</evidence>
<feature type="domain" description="UBA" evidence="19">
    <location>
        <begin position="327"/>
        <end position="366"/>
    </location>
</feature>
<dbReference type="PROSITE" id="PS50030">
    <property type="entry name" value="UBA"/>
    <property type="match status" value="1"/>
</dbReference>
<feature type="compositionally biased region" description="Low complexity" evidence="17">
    <location>
        <begin position="399"/>
        <end position="421"/>
    </location>
</feature>
<dbReference type="PROSITE" id="PS50011">
    <property type="entry name" value="PROTEIN_KINASE_DOM"/>
    <property type="match status" value="1"/>
</dbReference>
<comment type="caution">
    <text evidence="20">The sequence shown here is derived from an EMBL/GenBank/DDBJ whole genome shotgun (WGS) entry which is preliminary data.</text>
</comment>
<feature type="region of interest" description="Disordered" evidence="17">
    <location>
        <begin position="373"/>
        <end position="569"/>
    </location>
</feature>
<dbReference type="PROSITE" id="PS00107">
    <property type="entry name" value="PROTEIN_KINASE_ATP"/>
    <property type="match status" value="1"/>
</dbReference>
<feature type="domain" description="Protein kinase" evidence="18">
    <location>
        <begin position="57"/>
        <end position="308"/>
    </location>
</feature>
<keyword evidence="6" id="KW-0723">Serine/threonine-protein kinase</keyword>